<dbReference type="WBParaSite" id="RSKR_0000681700.1">
    <property type="protein sequence ID" value="RSKR_0000681700.1"/>
    <property type="gene ID" value="RSKR_0000681700"/>
</dbReference>
<organism evidence="1 2">
    <name type="scientific">Rhabditophanes sp. KR3021</name>
    <dbReference type="NCBI Taxonomy" id="114890"/>
    <lineage>
        <taxon>Eukaryota</taxon>
        <taxon>Metazoa</taxon>
        <taxon>Ecdysozoa</taxon>
        <taxon>Nematoda</taxon>
        <taxon>Chromadorea</taxon>
        <taxon>Rhabditida</taxon>
        <taxon>Tylenchina</taxon>
        <taxon>Panagrolaimomorpha</taxon>
        <taxon>Strongyloidoidea</taxon>
        <taxon>Alloionematidae</taxon>
        <taxon>Rhabditophanes</taxon>
    </lineage>
</organism>
<accession>A0AC35U1P9</accession>
<protein>
    <submittedName>
        <fullName evidence="2">Aldedh domain-containing protein</fullName>
    </submittedName>
</protein>
<reference evidence="2" key="1">
    <citation type="submission" date="2016-11" db="UniProtKB">
        <authorList>
            <consortium name="WormBaseParasite"/>
        </authorList>
    </citation>
    <scope>IDENTIFICATION</scope>
    <source>
        <strain evidence="2">KR3021</strain>
    </source>
</reference>
<dbReference type="Proteomes" id="UP000095286">
    <property type="component" value="Unplaced"/>
</dbReference>
<sequence length="504" mass="54631">MNSRLISGVKRLSLVSKRNYESVFLPKGGRAFINGKWMKALSNNTFPVLDPYTKKTIYEVANCSVSEAQIAVESAKEAFPEWSDKTTAKERGAILQRWNNLLLKNQDKLAELLTLEQGKPLAEAKGEVAYAASFLDWYAGEARRVYGQVVSPPVLNRQHLHVREPIGVVVLITPWNFPIAMLARKAAAALAVGCTIVAKPAEDTPLSALAFAELGIQAGIPSGVFNVVPADLENTIEISKYVCDSTRVDAISFTGSTEVGKLLLKQSASTVKRVCLELGGNAAVVVFESADIDKAVSGTMGAKFRCSGQTCVAANRILVQEKVHDEFVDKLTRQMQKLKCGYGLDEGINFGPLINQQAIDKVTKIVQDAKDKGATISLGGDLAQAETTLYAPTLITGVTKDMLIASEEIFGPIAAIQKFTTEEEAITRANETRSGLASYFFSQDMAQINRVQRKLQSGMVGINEGIFSCAEAAFGGVKESGMGREGASQGIDEFTQWKYICQSY</sequence>
<proteinExistence type="predicted"/>
<name>A0AC35U1P9_9BILA</name>
<evidence type="ECO:0000313" key="1">
    <source>
        <dbReference type="Proteomes" id="UP000095286"/>
    </source>
</evidence>
<evidence type="ECO:0000313" key="2">
    <source>
        <dbReference type="WBParaSite" id="RSKR_0000681700.1"/>
    </source>
</evidence>